<dbReference type="SUPFAM" id="SSF56024">
    <property type="entry name" value="Phospholipase D/nuclease"/>
    <property type="match status" value="1"/>
</dbReference>
<dbReference type="EC" id="3.1.4.4" evidence="3"/>
<dbReference type="Pfam" id="PF13091">
    <property type="entry name" value="PLDc_2"/>
    <property type="match status" value="1"/>
</dbReference>
<evidence type="ECO:0000256" key="2">
    <source>
        <dbReference type="ARBA" id="ARBA00008664"/>
    </source>
</evidence>
<gene>
    <name evidence="8" type="ORF">SCALIN_C01_0215</name>
</gene>
<evidence type="ECO:0000313" key="8">
    <source>
        <dbReference type="EMBL" id="GAX59284.1"/>
    </source>
</evidence>
<dbReference type="Proteomes" id="UP000218542">
    <property type="component" value="Unassembled WGS sequence"/>
</dbReference>
<dbReference type="PANTHER" id="PTHR43856">
    <property type="entry name" value="CARDIOLIPIN HYDROLASE"/>
    <property type="match status" value="1"/>
</dbReference>
<reference evidence="9" key="1">
    <citation type="journal article" date="2017" name="Environ. Microbiol. Rep.">
        <title>Genetic Diversity of Marine Anaerobic Ammonium-Oxidizing Bacteria as Revealed by Genomic and Proteomic Analyses of 'Candidatus Scalindua japonica'.</title>
        <authorList>
            <person name="Oshiki M."/>
            <person name="Mizuto K."/>
            <person name="Kimura Z."/>
            <person name="Kindaichi T."/>
            <person name="Satoh H."/>
            <person name="Okabe S."/>
        </authorList>
    </citation>
    <scope>NUCLEOTIDE SEQUENCE [LARGE SCALE GENOMIC DNA]</scope>
    <source>
        <strain evidence="9">husup-a2</strain>
    </source>
</reference>
<evidence type="ECO:0000256" key="5">
    <source>
        <dbReference type="ARBA" id="ARBA00022963"/>
    </source>
</evidence>
<evidence type="ECO:0000256" key="6">
    <source>
        <dbReference type="ARBA" id="ARBA00023098"/>
    </source>
</evidence>
<keyword evidence="4" id="KW-0378">Hydrolase</keyword>
<dbReference type="InterPro" id="IPR025202">
    <property type="entry name" value="PLD-like_dom"/>
</dbReference>
<keyword evidence="5" id="KW-0442">Lipid degradation</keyword>
<evidence type="ECO:0000259" key="7">
    <source>
        <dbReference type="Pfam" id="PF13091"/>
    </source>
</evidence>
<dbReference type="GO" id="GO:0004630">
    <property type="term" value="F:phospholipase D activity"/>
    <property type="evidence" value="ECO:0007669"/>
    <property type="project" value="UniProtKB-EC"/>
</dbReference>
<evidence type="ECO:0000256" key="3">
    <source>
        <dbReference type="ARBA" id="ARBA00012027"/>
    </source>
</evidence>
<comment type="caution">
    <text evidence="8">The sequence shown here is derived from an EMBL/GenBank/DDBJ whole genome shotgun (WGS) entry which is preliminary data.</text>
</comment>
<dbReference type="Gene3D" id="3.30.870.10">
    <property type="entry name" value="Endonuclease Chain A"/>
    <property type="match status" value="1"/>
</dbReference>
<dbReference type="EMBL" id="BAOS01000001">
    <property type="protein sequence ID" value="GAX59284.1"/>
    <property type="molecule type" value="Genomic_DNA"/>
</dbReference>
<dbReference type="AlphaFoldDB" id="A0A286TTT7"/>
<protein>
    <recommendedName>
        <fullName evidence="3">phospholipase D</fullName>
        <ecNumber evidence="3">3.1.4.4</ecNumber>
    </recommendedName>
</protein>
<dbReference type="GO" id="GO:0016042">
    <property type="term" value="P:lipid catabolic process"/>
    <property type="evidence" value="ECO:0007669"/>
    <property type="project" value="UniProtKB-KW"/>
</dbReference>
<accession>A0A286TTT7</accession>
<evidence type="ECO:0000256" key="1">
    <source>
        <dbReference type="ARBA" id="ARBA00000798"/>
    </source>
</evidence>
<dbReference type="InterPro" id="IPR051406">
    <property type="entry name" value="PLD_domain"/>
</dbReference>
<organism evidence="8 9">
    <name type="scientific">Candidatus Scalindua japonica</name>
    <dbReference type="NCBI Taxonomy" id="1284222"/>
    <lineage>
        <taxon>Bacteria</taxon>
        <taxon>Pseudomonadati</taxon>
        <taxon>Planctomycetota</taxon>
        <taxon>Candidatus Brocadiia</taxon>
        <taxon>Candidatus Brocadiales</taxon>
        <taxon>Candidatus Scalinduaceae</taxon>
        <taxon>Candidatus Scalindua</taxon>
    </lineage>
</organism>
<keyword evidence="6" id="KW-0443">Lipid metabolism</keyword>
<feature type="domain" description="Phospholipase D-like" evidence="7">
    <location>
        <begin position="67"/>
        <end position="191"/>
    </location>
</feature>
<name>A0A286TTT7_9BACT</name>
<dbReference type="OrthoDB" id="250394at2"/>
<proteinExistence type="inferred from homology"/>
<sequence>MLDKSRVIGKLLRIYFMNRQGFFKKVDLIIVLLLSCISVFTVLFVSNSIYAATEVLFSPGGSIKDTIIKNISLSKNSIDVTAFTFTAGDIAEALYRAKERGVKIRVVIDRSQEAKFYPVIEFLKQEQFNLQFLQGNIGGSMNNAFAIFDDKLLVTGSYTWTEYSEKFNYENAVFIDQPDVVGKYKKEFESLYDKSVVQGAGRFEVVAAAAVSNKIKDPAKHGNVSNKGENVENSTTYKDDVVKFVIGKNIEHLNIPEDKHENKVDKQLQTIKEPLKKFVTISFDELDDKLGSGCTLEKSEKIRLWKDEFEGKYIRWTGRISFRGYAVYDWNKLGISHNNDSNIDVNLRFDYTKQRKVMKLKVGDIITYTGRLVSLSSAFSSYRVEDADVLQVIR</sequence>
<evidence type="ECO:0000313" key="9">
    <source>
        <dbReference type="Proteomes" id="UP000218542"/>
    </source>
</evidence>
<evidence type="ECO:0000256" key="4">
    <source>
        <dbReference type="ARBA" id="ARBA00022801"/>
    </source>
</evidence>
<keyword evidence="9" id="KW-1185">Reference proteome</keyword>
<dbReference type="PANTHER" id="PTHR43856:SF1">
    <property type="entry name" value="MITOCHONDRIAL CARDIOLIPIN HYDROLASE"/>
    <property type="match status" value="1"/>
</dbReference>
<comment type="catalytic activity">
    <reaction evidence="1">
        <text>a 1,2-diacyl-sn-glycero-3-phosphocholine + H2O = a 1,2-diacyl-sn-glycero-3-phosphate + choline + H(+)</text>
        <dbReference type="Rhea" id="RHEA:14445"/>
        <dbReference type="ChEBI" id="CHEBI:15354"/>
        <dbReference type="ChEBI" id="CHEBI:15377"/>
        <dbReference type="ChEBI" id="CHEBI:15378"/>
        <dbReference type="ChEBI" id="CHEBI:57643"/>
        <dbReference type="ChEBI" id="CHEBI:58608"/>
        <dbReference type="EC" id="3.1.4.4"/>
    </reaction>
</comment>
<comment type="similarity">
    <text evidence="2">Belongs to the phospholipase D family.</text>
</comment>
<dbReference type="GO" id="GO:0016891">
    <property type="term" value="F:RNA endonuclease activity producing 5'-phosphomonoesters, hydrolytic mechanism"/>
    <property type="evidence" value="ECO:0007669"/>
    <property type="project" value="TreeGrafter"/>
</dbReference>